<proteinExistence type="predicted"/>
<keyword evidence="1" id="KW-0812">Transmembrane</keyword>
<gene>
    <name evidence="2" type="ORF">WDJ50_01980</name>
</gene>
<name>A0AAU6Q2T7_9DEIO</name>
<dbReference type="RefSeq" id="WP_339096086.1">
    <property type="nucleotide sequence ID" value="NZ_CP149782.1"/>
</dbReference>
<keyword evidence="1" id="KW-0472">Membrane</keyword>
<evidence type="ECO:0000313" key="2">
    <source>
        <dbReference type="EMBL" id="WYF44908.1"/>
    </source>
</evidence>
<sequence>MLAAYLALTLLALLLLLALLRTGAVRPMTVWLLATLLPLLAALTAALNTQAQAQRTLKTYQPDDVAVVLKTAGREYDVVLNARQAACLERTLRLRTKVNLTLPNEADPVPLRPGTRAIGDLPKSRHVDALGIRGQLSCPEFRAMPSDEVGEK</sequence>
<keyword evidence="1" id="KW-1133">Transmembrane helix</keyword>
<dbReference type="EMBL" id="CP149782">
    <property type="protein sequence ID" value="WYF44908.1"/>
    <property type="molecule type" value="Genomic_DNA"/>
</dbReference>
<reference evidence="2" key="1">
    <citation type="submission" date="2024-03" db="EMBL/GenBank/DDBJ databases">
        <title>Deinococcus weizhi sp. nov., isolated from human skin.</title>
        <authorList>
            <person name="Wei Z."/>
            <person name="Tian F."/>
            <person name="Yang C."/>
            <person name="Xin L.T."/>
            <person name="Wen Z.J."/>
            <person name="Lan K.C."/>
            <person name="Yu L."/>
            <person name="Zhe W."/>
            <person name="Dan F.D."/>
            <person name="Jun W."/>
            <person name="Rui Z."/>
            <person name="Yong X.J."/>
            <person name="Ting Y."/>
            <person name="Wei X."/>
            <person name="Xu Z.G."/>
            <person name="Xin Z."/>
            <person name="Dong F.G."/>
            <person name="Ni X.M."/>
            <person name="Zheng M.G."/>
            <person name="Chun Y."/>
            <person name="Qian W.X."/>
        </authorList>
    </citation>
    <scope>NUCLEOTIDE SEQUENCE</scope>
    <source>
        <strain evidence="2">VB142</strain>
    </source>
</reference>
<evidence type="ECO:0000256" key="1">
    <source>
        <dbReference type="SAM" id="Phobius"/>
    </source>
</evidence>
<feature type="transmembrane region" description="Helical" evidence="1">
    <location>
        <begin position="30"/>
        <end position="48"/>
    </location>
</feature>
<dbReference type="AlphaFoldDB" id="A0AAU6Q2T7"/>
<accession>A0AAU6Q2T7</accession>
<organism evidence="2">
    <name type="scientific">Deinococcus sp. VB142</name>
    <dbReference type="NCBI Taxonomy" id="3112952"/>
    <lineage>
        <taxon>Bacteria</taxon>
        <taxon>Thermotogati</taxon>
        <taxon>Deinococcota</taxon>
        <taxon>Deinococci</taxon>
        <taxon>Deinococcales</taxon>
        <taxon>Deinococcaceae</taxon>
        <taxon>Deinococcus</taxon>
    </lineage>
</organism>
<protein>
    <submittedName>
        <fullName evidence="2">Uncharacterized protein</fullName>
    </submittedName>
</protein>